<sequence length="364" mass="41960">MRDAASTMKKAIEDLNYQHFDCFLHKIALAVNDATEHRTKAVVDVKKQIQICRELVAFYNRSSEFQRTLLRQQQLIDAPQNILIRDVPTRWNSILTMFNRLVEQQRSLLIASVEYNNVVLPDFELLKKISKILQPFADKTEKLSSRNECISSILPTYKYLLACLAENALDSTIEKEMKQVISNGLKNRMEEHTDKSFLVIATLVDPRYKNKGSIFNAAQRMRNRLLICSEIVQCLNPVNARSPAHSFVNGENNDDPMGQFLSASCEEEHLATNLVDYPNVEEEVDAYFKASTEKLTIDPIEFWKNSSMYPNLKKIAKIYLSCPPSSVESERTFSRLSSIENFKRSRLTSQHAKEQLFLLFNFDE</sequence>
<evidence type="ECO:0000259" key="6">
    <source>
        <dbReference type="Pfam" id="PF05699"/>
    </source>
</evidence>
<dbReference type="InterPro" id="IPR008906">
    <property type="entry name" value="HATC_C_dom"/>
</dbReference>
<evidence type="ECO:0000256" key="2">
    <source>
        <dbReference type="ARBA" id="ARBA00022723"/>
    </source>
</evidence>
<evidence type="ECO:0000313" key="7">
    <source>
        <dbReference type="EMBL" id="CAD2186909.1"/>
    </source>
</evidence>
<keyword evidence="2" id="KW-0479">Metal-binding</keyword>
<evidence type="ECO:0000256" key="5">
    <source>
        <dbReference type="ARBA" id="ARBA00023242"/>
    </source>
</evidence>
<keyword evidence="5" id="KW-0539">Nucleus</keyword>
<dbReference type="Pfam" id="PF05699">
    <property type="entry name" value="Dimer_Tnp_hAT"/>
    <property type="match status" value="1"/>
</dbReference>
<dbReference type="PANTHER" id="PTHR46481:SF10">
    <property type="entry name" value="ZINC FINGER BED DOMAIN-CONTAINING PROTEIN 39"/>
    <property type="match status" value="1"/>
</dbReference>
<dbReference type="InterPro" id="IPR012337">
    <property type="entry name" value="RNaseH-like_sf"/>
</dbReference>
<keyword evidence="4" id="KW-0862">Zinc</keyword>
<gene>
    <name evidence="7" type="ORF">MENT_LOCUS39453</name>
</gene>
<organism evidence="7 8">
    <name type="scientific">Meloidogyne enterolobii</name>
    <name type="common">Root-knot nematode worm</name>
    <name type="synonym">Meloidogyne mayaguensis</name>
    <dbReference type="NCBI Taxonomy" id="390850"/>
    <lineage>
        <taxon>Eukaryota</taxon>
        <taxon>Metazoa</taxon>
        <taxon>Ecdysozoa</taxon>
        <taxon>Nematoda</taxon>
        <taxon>Chromadorea</taxon>
        <taxon>Rhabditida</taxon>
        <taxon>Tylenchina</taxon>
        <taxon>Tylenchomorpha</taxon>
        <taxon>Tylenchoidea</taxon>
        <taxon>Meloidogynidae</taxon>
        <taxon>Meloidogyninae</taxon>
        <taxon>Meloidogyne</taxon>
    </lineage>
</organism>
<evidence type="ECO:0000256" key="1">
    <source>
        <dbReference type="ARBA" id="ARBA00004123"/>
    </source>
</evidence>
<dbReference type="AlphaFoldDB" id="A0A6V7WIT4"/>
<dbReference type="GO" id="GO:0046983">
    <property type="term" value="F:protein dimerization activity"/>
    <property type="evidence" value="ECO:0007669"/>
    <property type="project" value="InterPro"/>
</dbReference>
<keyword evidence="3" id="KW-0863">Zinc-finger</keyword>
<evidence type="ECO:0000256" key="4">
    <source>
        <dbReference type="ARBA" id="ARBA00022833"/>
    </source>
</evidence>
<dbReference type="OrthoDB" id="1607513at2759"/>
<dbReference type="GO" id="GO:0008270">
    <property type="term" value="F:zinc ion binding"/>
    <property type="evidence" value="ECO:0007669"/>
    <property type="project" value="UniProtKB-KW"/>
</dbReference>
<protein>
    <recommendedName>
        <fullName evidence="6">HAT C-terminal dimerisation domain-containing protein</fullName>
    </recommendedName>
</protein>
<comment type="subcellular location">
    <subcellularLocation>
        <location evidence="1">Nucleus</location>
    </subcellularLocation>
</comment>
<dbReference type="InterPro" id="IPR052035">
    <property type="entry name" value="ZnF_BED_domain_contain"/>
</dbReference>
<evidence type="ECO:0000313" key="8">
    <source>
        <dbReference type="Proteomes" id="UP000580250"/>
    </source>
</evidence>
<proteinExistence type="predicted"/>
<accession>A0A6V7WIT4</accession>
<dbReference type="Proteomes" id="UP000580250">
    <property type="component" value="Unassembled WGS sequence"/>
</dbReference>
<comment type="caution">
    <text evidence="7">The sequence shown here is derived from an EMBL/GenBank/DDBJ whole genome shotgun (WGS) entry which is preliminary data.</text>
</comment>
<dbReference type="GO" id="GO:0005634">
    <property type="term" value="C:nucleus"/>
    <property type="evidence" value="ECO:0007669"/>
    <property type="project" value="UniProtKB-SubCell"/>
</dbReference>
<dbReference type="SUPFAM" id="SSF53098">
    <property type="entry name" value="Ribonuclease H-like"/>
    <property type="match status" value="1"/>
</dbReference>
<dbReference type="EMBL" id="CAJEWN010000612">
    <property type="protein sequence ID" value="CAD2186909.1"/>
    <property type="molecule type" value="Genomic_DNA"/>
</dbReference>
<feature type="domain" description="HAT C-terminal dimerisation" evidence="6">
    <location>
        <begin position="283"/>
        <end position="358"/>
    </location>
</feature>
<reference evidence="7 8" key="1">
    <citation type="submission" date="2020-08" db="EMBL/GenBank/DDBJ databases">
        <authorList>
            <person name="Koutsovoulos G."/>
            <person name="Danchin GJ E."/>
        </authorList>
    </citation>
    <scope>NUCLEOTIDE SEQUENCE [LARGE SCALE GENOMIC DNA]</scope>
</reference>
<name>A0A6V7WIT4_MELEN</name>
<dbReference type="PANTHER" id="PTHR46481">
    <property type="entry name" value="ZINC FINGER BED DOMAIN-CONTAINING PROTEIN 4"/>
    <property type="match status" value="1"/>
</dbReference>
<evidence type="ECO:0000256" key="3">
    <source>
        <dbReference type="ARBA" id="ARBA00022771"/>
    </source>
</evidence>